<dbReference type="PANTHER" id="PTHR47245:SF1">
    <property type="entry name" value="FOLDASE PROTEIN PRSA"/>
    <property type="match status" value="1"/>
</dbReference>
<evidence type="ECO:0000313" key="10">
    <source>
        <dbReference type="Proteomes" id="UP000199648"/>
    </source>
</evidence>
<dbReference type="STRING" id="415747.SAMN03097708_02559"/>
<dbReference type="InterPro" id="IPR050245">
    <property type="entry name" value="PrsA_foldase"/>
</dbReference>
<name>A0A1G5QRC3_9GAMM</name>
<dbReference type="InterPro" id="IPR046357">
    <property type="entry name" value="PPIase_dom_sf"/>
</dbReference>
<evidence type="ECO:0000256" key="5">
    <source>
        <dbReference type="ARBA" id="ARBA00023110"/>
    </source>
</evidence>
<dbReference type="GO" id="GO:0003755">
    <property type="term" value="F:peptidyl-prolyl cis-trans isomerase activity"/>
    <property type="evidence" value="ECO:0007669"/>
    <property type="project" value="UniProtKB-KW"/>
</dbReference>
<reference evidence="9 10" key="1">
    <citation type="submission" date="2016-10" db="EMBL/GenBank/DDBJ databases">
        <authorList>
            <person name="de Groot N.N."/>
        </authorList>
    </citation>
    <scope>NUCLEOTIDE SEQUENCE [LARGE SCALE GENOMIC DNA]</scope>
    <source>
        <strain evidence="9 10">HLD2</strain>
    </source>
</reference>
<dbReference type="OrthoDB" id="14196at2"/>
<keyword evidence="6 7" id="KW-0413">Isomerase</keyword>
<evidence type="ECO:0000256" key="7">
    <source>
        <dbReference type="PROSITE-ProRule" id="PRU00278"/>
    </source>
</evidence>
<dbReference type="SUPFAM" id="SSF109998">
    <property type="entry name" value="Triger factor/SurA peptide-binding domain-like"/>
    <property type="match status" value="1"/>
</dbReference>
<keyword evidence="10" id="KW-1185">Reference proteome</keyword>
<evidence type="ECO:0000256" key="4">
    <source>
        <dbReference type="ARBA" id="ARBA00022729"/>
    </source>
</evidence>
<dbReference type="InterPro" id="IPR027304">
    <property type="entry name" value="Trigger_fact/SurA_dom_sf"/>
</dbReference>
<dbReference type="PANTHER" id="PTHR47245">
    <property type="entry name" value="PEPTIDYLPROLYL ISOMERASE"/>
    <property type="match status" value="1"/>
</dbReference>
<accession>A0A1G5QRC3</accession>
<gene>
    <name evidence="9" type="ORF">SAMN03097708_02559</name>
</gene>
<dbReference type="EC" id="5.2.1.8" evidence="3"/>
<evidence type="ECO:0000259" key="8">
    <source>
        <dbReference type="PROSITE" id="PS50198"/>
    </source>
</evidence>
<feature type="domain" description="PpiC" evidence="8">
    <location>
        <begin position="143"/>
        <end position="233"/>
    </location>
</feature>
<comment type="similarity">
    <text evidence="2">Belongs to the PpiC/parvulin rotamase family.</text>
</comment>
<dbReference type="AlphaFoldDB" id="A0A1G5QRC3"/>
<dbReference type="SUPFAM" id="SSF54534">
    <property type="entry name" value="FKBP-like"/>
    <property type="match status" value="1"/>
</dbReference>
<sequence length="288" mass="31826">MESYNRRTPLFLATVFGLSLGIAGCSEQGSTEAAGEPQGKVVATLNGKSITESELNKYRDARADSSQPQDEEALLNELVTQELVYEDALQRGLDKDPKVLQELEQLRTRILVSAMVRKAMEDNPATDEQLRAEYDQLKDSLVISEYKASHILVEEKEQAEQLIAQLDDGADFAELAGEHSTGPTGKNGGDLGWINPQQMVPPFSQALQQMETGSYSKEPVNTRFGWHVIKLDESRQSEPPAFEDLKGQLAQMTQQRRVSEYIAALREKADISINGEAGEEKTAPLTAE</sequence>
<dbReference type="Gene3D" id="3.10.50.40">
    <property type="match status" value="1"/>
</dbReference>
<dbReference type="Pfam" id="PF00639">
    <property type="entry name" value="Rotamase"/>
    <property type="match status" value="1"/>
</dbReference>
<evidence type="ECO:0000256" key="2">
    <source>
        <dbReference type="ARBA" id="ARBA00007656"/>
    </source>
</evidence>
<dbReference type="InterPro" id="IPR023058">
    <property type="entry name" value="PPIase_PpiC_CS"/>
</dbReference>
<evidence type="ECO:0000313" key="9">
    <source>
        <dbReference type="EMBL" id="SCZ64080.1"/>
    </source>
</evidence>
<dbReference type="PROSITE" id="PS50198">
    <property type="entry name" value="PPIC_PPIASE_2"/>
    <property type="match status" value="1"/>
</dbReference>
<dbReference type="InterPro" id="IPR000297">
    <property type="entry name" value="PPIase_PpiC"/>
</dbReference>
<evidence type="ECO:0000256" key="3">
    <source>
        <dbReference type="ARBA" id="ARBA00013194"/>
    </source>
</evidence>
<dbReference type="PROSITE" id="PS01096">
    <property type="entry name" value="PPIC_PPIASE_1"/>
    <property type="match status" value="1"/>
</dbReference>
<dbReference type="RefSeq" id="WP_092997833.1">
    <property type="nucleotide sequence ID" value="NZ_FMWD01000008.1"/>
</dbReference>
<dbReference type="Gene3D" id="1.10.8.1040">
    <property type="match status" value="1"/>
</dbReference>
<evidence type="ECO:0000256" key="6">
    <source>
        <dbReference type="ARBA" id="ARBA00023235"/>
    </source>
</evidence>
<protein>
    <recommendedName>
        <fullName evidence="3">peptidylprolyl isomerase</fullName>
        <ecNumber evidence="3">5.2.1.8</ecNumber>
    </recommendedName>
</protein>
<organism evidence="9 10">
    <name type="scientific">Thiohalomonas denitrificans</name>
    <dbReference type="NCBI Taxonomy" id="415747"/>
    <lineage>
        <taxon>Bacteria</taxon>
        <taxon>Pseudomonadati</taxon>
        <taxon>Pseudomonadota</taxon>
        <taxon>Gammaproteobacteria</taxon>
        <taxon>Thiohalomonadales</taxon>
        <taxon>Thiohalomonadaceae</taxon>
        <taxon>Thiohalomonas</taxon>
    </lineage>
</organism>
<dbReference type="EMBL" id="FMWD01000008">
    <property type="protein sequence ID" value="SCZ64080.1"/>
    <property type="molecule type" value="Genomic_DNA"/>
</dbReference>
<keyword evidence="5 7" id="KW-0697">Rotamase</keyword>
<dbReference type="PROSITE" id="PS51257">
    <property type="entry name" value="PROKAR_LIPOPROTEIN"/>
    <property type="match status" value="1"/>
</dbReference>
<dbReference type="Proteomes" id="UP000199648">
    <property type="component" value="Unassembled WGS sequence"/>
</dbReference>
<keyword evidence="4" id="KW-0732">Signal</keyword>
<proteinExistence type="inferred from homology"/>
<comment type="catalytic activity">
    <reaction evidence="1">
        <text>[protein]-peptidylproline (omega=180) = [protein]-peptidylproline (omega=0)</text>
        <dbReference type="Rhea" id="RHEA:16237"/>
        <dbReference type="Rhea" id="RHEA-COMP:10747"/>
        <dbReference type="Rhea" id="RHEA-COMP:10748"/>
        <dbReference type="ChEBI" id="CHEBI:83833"/>
        <dbReference type="ChEBI" id="CHEBI:83834"/>
        <dbReference type="EC" id="5.2.1.8"/>
    </reaction>
</comment>
<evidence type="ECO:0000256" key="1">
    <source>
        <dbReference type="ARBA" id="ARBA00000971"/>
    </source>
</evidence>